<evidence type="ECO:0000256" key="2">
    <source>
        <dbReference type="SAM" id="Phobius"/>
    </source>
</evidence>
<keyword evidence="2" id="KW-1133">Transmembrane helix</keyword>
<dbReference type="Gene3D" id="3.40.630.190">
    <property type="entry name" value="LCP protein"/>
    <property type="match status" value="1"/>
</dbReference>
<evidence type="ECO:0000313" key="5">
    <source>
        <dbReference type="Proteomes" id="UP000658656"/>
    </source>
</evidence>
<organism evidence="4 5">
    <name type="scientific">Amycolatopsis bartoniae</name>
    <dbReference type="NCBI Taxonomy" id="941986"/>
    <lineage>
        <taxon>Bacteria</taxon>
        <taxon>Bacillati</taxon>
        <taxon>Actinomycetota</taxon>
        <taxon>Actinomycetes</taxon>
        <taxon>Pseudonocardiales</taxon>
        <taxon>Pseudonocardiaceae</taxon>
        <taxon>Amycolatopsis</taxon>
    </lineage>
</organism>
<dbReference type="Pfam" id="PF03816">
    <property type="entry name" value="LytR_cpsA_psr"/>
    <property type="match status" value="1"/>
</dbReference>
<accession>A0A8H9IQE2</accession>
<feature type="domain" description="Cell envelope-related transcriptional attenuator" evidence="3">
    <location>
        <begin position="93"/>
        <end position="251"/>
    </location>
</feature>
<keyword evidence="2" id="KW-0812">Transmembrane</keyword>
<dbReference type="InterPro" id="IPR004474">
    <property type="entry name" value="LytR_CpsA_psr"/>
</dbReference>
<dbReference type="InterPro" id="IPR050922">
    <property type="entry name" value="LytR/CpsA/Psr_CW_biosynth"/>
</dbReference>
<name>A0A8H9IQE2_9PSEU</name>
<proteinExistence type="inferred from homology"/>
<evidence type="ECO:0000313" key="4">
    <source>
        <dbReference type="EMBL" id="GHF47669.1"/>
    </source>
</evidence>
<reference evidence="4" key="1">
    <citation type="journal article" date="2014" name="Int. J. Syst. Evol. Microbiol.">
        <title>Complete genome sequence of Corynebacterium casei LMG S-19264T (=DSM 44701T), isolated from a smear-ripened cheese.</title>
        <authorList>
            <consortium name="US DOE Joint Genome Institute (JGI-PGF)"/>
            <person name="Walter F."/>
            <person name="Albersmeier A."/>
            <person name="Kalinowski J."/>
            <person name="Ruckert C."/>
        </authorList>
    </citation>
    <scope>NUCLEOTIDE SEQUENCE</scope>
    <source>
        <strain evidence="4">CGMCC 4.7679</strain>
    </source>
</reference>
<evidence type="ECO:0000259" key="3">
    <source>
        <dbReference type="Pfam" id="PF03816"/>
    </source>
</evidence>
<dbReference type="RefSeq" id="WP_145937405.1">
    <property type="nucleotide sequence ID" value="NZ_BNAV01000002.1"/>
</dbReference>
<dbReference type="EMBL" id="BNAV01000002">
    <property type="protein sequence ID" value="GHF47669.1"/>
    <property type="molecule type" value="Genomic_DNA"/>
</dbReference>
<evidence type="ECO:0000256" key="1">
    <source>
        <dbReference type="ARBA" id="ARBA00006068"/>
    </source>
</evidence>
<sequence>MTHDRTELLIRAALTEEADRRPDPARVLAQLEHRSAPSRRTPVLVAVAALVVVVAVAVVLVPRALHRGEPVVGAAPAAEENVLLVGLDDIGYADSVVLGHFGRDGTASFASIPRDSYVDIPGVGKGKLNSAYAAGRQAALNQGHDEAAADEAGARTLADTVGQLTGTHVDHYGIVPMASFGSLSSAVGGVPVCLRAAAHDPMSGASFPAGQQVVEGQSALAFLRQRHGLPKGDLDRVVRLQVFLRGLVDKALSGNLLTDAQRLASLLDIVRADVRTDPGWDLLAFAAQLSGVHAVKTGTIPVADGELMIPGTGAVIGLDPAQVRAYVADLPAATPSPDQCVN</sequence>
<feature type="transmembrane region" description="Helical" evidence="2">
    <location>
        <begin position="43"/>
        <end position="61"/>
    </location>
</feature>
<comment type="caution">
    <text evidence="4">The sequence shown here is derived from an EMBL/GenBank/DDBJ whole genome shotgun (WGS) entry which is preliminary data.</text>
</comment>
<dbReference type="AlphaFoldDB" id="A0A8H9IQE2"/>
<dbReference type="PANTHER" id="PTHR33392">
    <property type="entry name" value="POLYISOPRENYL-TEICHOIC ACID--PEPTIDOGLYCAN TEICHOIC ACID TRANSFERASE TAGU"/>
    <property type="match status" value="1"/>
</dbReference>
<protein>
    <recommendedName>
        <fullName evidence="3">Cell envelope-related transcriptional attenuator domain-containing protein</fullName>
    </recommendedName>
</protein>
<keyword evidence="5" id="KW-1185">Reference proteome</keyword>
<comment type="similarity">
    <text evidence="1">Belongs to the LytR/CpsA/Psr (LCP) family.</text>
</comment>
<dbReference type="Proteomes" id="UP000658656">
    <property type="component" value="Unassembled WGS sequence"/>
</dbReference>
<gene>
    <name evidence="4" type="ORF">GCM10017566_21140</name>
</gene>
<dbReference type="PANTHER" id="PTHR33392:SF6">
    <property type="entry name" value="POLYISOPRENYL-TEICHOIC ACID--PEPTIDOGLYCAN TEICHOIC ACID TRANSFERASE TAGU"/>
    <property type="match status" value="1"/>
</dbReference>
<reference evidence="4" key="2">
    <citation type="submission" date="2020-09" db="EMBL/GenBank/DDBJ databases">
        <authorList>
            <person name="Sun Q."/>
            <person name="Zhou Y."/>
        </authorList>
    </citation>
    <scope>NUCLEOTIDE SEQUENCE</scope>
    <source>
        <strain evidence="4">CGMCC 4.7679</strain>
    </source>
</reference>
<dbReference type="NCBIfam" id="TIGR00350">
    <property type="entry name" value="lytR_cpsA_psr"/>
    <property type="match status" value="1"/>
</dbReference>
<dbReference type="OrthoDB" id="9782542at2"/>
<keyword evidence="2" id="KW-0472">Membrane</keyword>